<feature type="transmembrane region" description="Helical" evidence="1">
    <location>
        <begin position="171"/>
        <end position="190"/>
    </location>
</feature>
<dbReference type="Pfam" id="PF03661">
    <property type="entry name" value="TMEM33_Pom33"/>
    <property type="match status" value="1"/>
</dbReference>
<feature type="transmembrane region" description="Helical" evidence="1">
    <location>
        <begin position="226"/>
        <end position="250"/>
    </location>
</feature>
<sequence>MAEAYAEFLSFDWGDERWRAYLNGLYPPPNQEQIAKFKKKWYKKNIDVSFDESYEPAQSWESCTAQPPQEYGPLPKGIYHDGSRWSAIGQKATICFAAYCVALVMAVGSWAGVFPPYQVTVIMVVAFILEIVAKFGVKFSKKYMHNVLVDDVGTMPIMAATLMMPGLHTKVRLLAVLPMFLTALLSFGQICKFHKQLPDFVRDFWSPLATAKARKQVMRARADVEVALGLIMVVGALFMLCAPITVILFWNFMMMRYMMSSWTQDSFQRIDHCLSPVLMRVPGVKQGYQADRGMPFRMFVISARTGGQGLALQLCRPRVEERWQAVLYSLNLVSFTSEPQSSCGCI</sequence>
<feature type="transmembrane region" description="Helical" evidence="1">
    <location>
        <begin position="92"/>
        <end position="111"/>
    </location>
</feature>
<evidence type="ECO:0000256" key="1">
    <source>
        <dbReference type="SAM" id="Phobius"/>
    </source>
</evidence>
<evidence type="ECO:0000313" key="2">
    <source>
        <dbReference type="EMBL" id="CAK9047233.1"/>
    </source>
</evidence>
<keyword evidence="3" id="KW-1185">Reference proteome</keyword>
<protein>
    <submittedName>
        <fullName evidence="2">Uncharacterized protein</fullName>
    </submittedName>
</protein>
<comment type="caution">
    <text evidence="2">The sequence shown here is derived from an EMBL/GenBank/DDBJ whole genome shotgun (WGS) entry which is preliminary data.</text>
</comment>
<accession>A0ABP0M6Y6</accession>
<keyword evidence="1" id="KW-0472">Membrane</keyword>
<evidence type="ECO:0000313" key="3">
    <source>
        <dbReference type="Proteomes" id="UP001642484"/>
    </source>
</evidence>
<proteinExistence type="predicted"/>
<name>A0ABP0M6Y6_9DINO</name>
<gene>
    <name evidence="2" type="ORF">CCMP2556_LOCUS24460</name>
</gene>
<reference evidence="2 3" key="1">
    <citation type="submission" date="2024-02" db="EMBL/GenBank/DDBJ databases">
        <authorList>
            <person name="Chen Y."/>
            <person name="Shah S."/>
            <person name="Dougan E. K."/>
            <person name="Thang M."/>
            <person name="Chan C."/>
        </authorList>
    </citation>
    <scope>NUCLEOTIDE SEQUENCE [LARGE SCALE GENOMIC DNA]</scope>
</reference>
<keyword evidence="1" id="KW-0812">Transmembrane</keyword>
<dbReference type="InterPro" id="IPR005344">
    <property type="entry name" value="TMEM33/Pom33"/>
</dbReference>
<keyword evidence="1" id="KW-1133">Transmembrane helix</keyword>
<dbReference type="EMBL" id="CAXAMN010016036">
    <property type="protein sequence ID" value="CAK9047233.1"/>
    <property type="molecule type" value="Genomic_DNA"/>
</dbReference>
<dbReference type="Proteomes" id="UP001642484">
    <property type="component" value="Unassembled WGS sequence"/>
</dbReference>
<organism evidence="2 3">
    <name type="scientific">Durusdinium trenchii</name>
    <dbReference type="NCBI Taxonomy" id="1381693"/>
    <lineage>
        <taxon>Eukaryota</taxon>
        <taxon>Sar</taxon>
        <taxon>Alveolata</taxon>
        <taxon>Dinophyceae</taxon>
        <taxon>Suessiales</taxon>
        <taxon>Symbiodiniaceae</taxon>
        <taxon>Durusdinium</taxon>
    </lineage>
</organism>
<feature type="transmembrane region" description="Helical" evidence="1">
    <location>
        <begin position="117"/>
        <end position="137"/>
    </location>
</feature>